<gene>
    <name evidence="1" type="ORF">KSF_109900</name>
</gene>
<organism evidence="1 2">
    <name type="scientific">Reticulibacter mediterranei</name>
    <dbReference type="NCBI Taxonomy" id="2778369"/>
    <lineage>
        <taxon>Bacteria</taxon>
        <taxon>Bacillati</taxon>
        <taxon>Chloroflexota</taxon>
        <taxon>Ktedonobacteria</taxon>
        <taxon>Ktedonobacterales</taxon>
        <taxon>Reticulibacteraceae</taxon>
        <taxon>Reticulibacter</taxon>
    </lineage>
</organism>
<dbReference type="AlphaFoldDB" id="A0A8J3N707"/>
<evidence type="ECO:0000313" key="1">
    <source>
        <dbReference type="EMBL" id="GHP00943.1"/>
    </source>
</evidence>
<comment type="caution">
    <text evidence="1">The sequence shown here is derived from an EMBL/GenBank/DDBJ whole genome shotgun (WGS) entry which is preliminary data.</text>
</comment>
<accession>A0A8J3N707</accession>
<dbReference type="EMBL" id="BNJK01000003">
    <property type="protein sequence ID" value="GHP00943.1"/>
    <property type="molecule type" value="Genomic_DNA"/>
</dbReference>
<name>A0A8J3N707_9CHLR</name>
<sequence>MYVVPSIRILSSAEERIVAGGVSVGREEGGARWHGGYVGLYETIDKRW</sequence>
<dbReference type="Proteomes" id="UP000597444">
    <property type="component" value="Unassembled WGS sequence"/>
</dbReference>
<proteinExistence type="predicted"/>
<evidence type="ECO:0000313" key="2">
    <source>
        <dbReference type="Proteomes" id="UP000597444"/>
    </source>
</evidence>
<keyword evidence="2" id="KW-1185">Reference proteome</keyword>
<reference evidence="1" key="1">
    <citation type="submission" date="2020-10" db="EMBL/GenBank/DDBJ databases">
        <title>Taxonomic study of unclassified bacteria belonging to the class Ktedonobacteria.</title>
        <authorList>
            <person name="Yabe S."/>
            <person name="Wang C.M."/>
            <person name="Zheng Y."/>
            <person name="Sakai Y."/>
            <person name="Cavaletti L."/>
            <person name="Monciardini P."/>
            <person name="Donadio S."/>
        </authorList>
    </citation>
    <scope>NUCLEOTIDE SEQUENCE</scope>
    <source>
        <strain evidence="1">ID150040</strain>
    </source>
</reference>
<protein>
    <submittedName>
        <fullName evidence="1">Uncharacterized protein</fullName>
    </submittedName>
</protein>